<comment type="similarity">
    <text evidence="1 5">Belongs to the peptidase S8 family.</text>
</comment>
<dbReference type="GO" id="GO:0004252">
    <property type="term" value="F:serine-type endopeptidase activity"/>
    <property type="evidence" value="ECO:0007669"/>
    <property type="project" value="UniProtKB-UniRule"/>
</dbReference>
<evidence type="ECO:0000313" key="7">
    <source>
        <dbReference type="EMBL" id="XDJ41830.1"/>
    </source>
</evidence>
<dbReference type="Gene3D" id="3.40.50.200">
    <property type="entry name" value="Peptidase S8/S53 domain"/>
    <property type="match status" value="1"/>
</dbReference>
<evidence type="ECO:0000256" key="3">
    <source>
        <dbReference type="ARBA" id="ARBA00022801"/>
    </source>
</evidence>
<keyword evidence="4 5" id="KW-0720">Serine protease</keyword>
<dbReference type="InterPro" id="IPR000209">
    <property type="entry name" value="Peptidase_S8/S53_dom"/>
</dbReference>
<feature type="active site" description="Charge relay system" evidence="5">
    <location>
        <position position="296"/>
    </location>
</feature>
<proteinExistence type="inferred from homology"/>
<dbReference type="SUPFAM" id="SSF52743">
    <property type="entry name" value="Subtilisin-like"/>
    <property type="match status" value="1"/>
</dbReference>
<dbReference type="RefSeq" id="WP_368643369.1">
    <property type="nucleotide sequence ID" value="NZ_CP158252.1"/>
</dbReference>
<sequence>MAYEHLRLDREEPINLRHPRRGGGGFTPQDPRAYGAALGTKFQAARGRITDPNQADIGGYDDRKLIKIQLRHGESLPPDSFQAIPGVEIVSQEEKTVVLAFATDEGLDEFERRLATLARDGNVTRKDLLYAIEDFDHWTPEDRTGNALREQGFPARAPFTLDIELWPQERQDKRQAMFSAFVAWLQERGIEKLDALQQPSLVMLRVRCDQNQADQLLRHRDVRTVDLPPRLGVSVQLLMTDINQFPAVDPPPADAPAIAVLDSGLTSGHPLLAAAVGDAQGYLEPHRSAHDAEPWHGTFVGGLALYGDVHGAIQQRQFVPQLRLLSGKVFEDDGQDQTEFVEKAVEEAVRDLHEQYGCKVFNLSYGDLNKVYDGRHVRGLAYTLDRLTRELGVLFVVPTGNLQSYQLPQDAREQYPNYLFEEQARLLDPATALNVLTVGGISLFEATRDAQNHPNTIEDHILARANQPFPLTRRGPSINGAIKPDVVEHAGNFALLRNGAVPHHARRGLGVISLNGGFAAGSPFSEDIGTSYAAPLVAHKAARLLAEVPDASPSLLRALIGAHARWPQACEALLNPGNNAEGRDKLLRLVGYGRVDDAALFRSLDHTVTLLAEERVGNDQHHFFELPVPDSFWANGRRTREITVALAYSPEVRTTRLDYRRTKLWFNLVVADSLDDVTRAFQRNREEGMGEHSNGRWLPNDTRKNGTLQVSRWRFKQALANGHKVFVVVTRQDSPWSDGRDGDEPYAVAVVLADREQANAQLYAQVRAALQARAQARARARIGGRG</sequence>
<feature type="active site" description="Charge relay system" evidence="5">
    <location>
        <position position="531"/>
    </location>
</feature>
<feature type="domain" description="Peptidase S8/S53" evidence="6">
    <location>
        <begin position="256"/>
        <end position="593"/>
    </location>
</feature>
<gene>
    <name evidence="7" type="ORF">ABRY99_13000</name>
</gene>
<evidence type="ECO:0000256" key="4">
    <source>
        <dbReference type="ARBA" id="ARBA00022825"/>
    </source>
</evidence>
<dbReference type="InterPro" id="IPR050131">
    <property type="entry name" value="Peptidase_S8_subtilisin-like"/>
</dbReference>
<dbReference type="PANTHER" id="PTHR43806:SF11">
    <property type="entry name" value="CEREVISIN-RELATED"/>
    <property type="match status" value="1"/>
</dbReference>
<dbReference type="EMBL" id="CP158252">
    <property type="protein sequence ID" value="XDJ41830.1"/>
    <property type="molecule type" value="Genomic_DNA"/>
</dbReference>
<dbReference type="PRINTS" id="PR00723">
    <property type="entry name" value="SUBTILISIN"/>
</dbReference>
<dbReference type="GO" id="GO:0006508">
    <property type="term" value="P:proteolysis"/>
    <property type="evidence" value="ECO:0007669"/>
    <property type="project" value="UniProtKB-KW"/>
</dbReference>
<evidence type="ECO:0000256" key="5">
    <source>
        <dbReference type="PROSITE-ProRule" id="PRU01240"/>
    </source>
</evidence>
<dbReference type="Pfam" id="PF00082">
    <property type="entry name" value="Peptidase_S8"/>
    <property type="match status" value="1"/>
</dbReference>
<dbReference type="AlphaFoldDB" id="A0AB39CIX4"/>
<name>A0AB39CIX4_9BURK</name>
<dbReference type="PANTHER" id="PTHR43806">
    <property type="entry name" value="PEPTIDASE S8"/>
    <property type="match status" value="1"/>
</dbReference>
<dbReference type="InterPro" id="IPR015500">
    <property type="entry name" value="Peptidase_S8_subtilisin-rel"/>
</dbReference>
<evidence type="ECO:0000256" key="2">
    <source>
        <dbReference type="ARBA" id="ARBA00022670"/>
    </source>
</evidence>
<dbReference type="InterPro" id="IPR034074">
    <property type="entry name" value="Y4bN_pept_dom"/>
</dbReference>
<protein>
    <submittedName>
        <fullName evidence="7">S8 family peptidase</fullName>
    </submittedName>
</protein>
<reference evidence="7" key="1">
    <citation type="submission" date="2024-05" db="EMBL/GenBank/DDBJ databases">
        <authorList>
            <person name="Luo Y.-C."/>
            <person name="Nicholds J."/>
            <person name="Mortimer T."/>
            <person name="Maboni G."/>
        </authorList>
    </citation>
    <scope>NUCLEOTIDE SEQUENCE</scope>
    <source>
        <strain evidence="7">153920</strain>
    </source>
</reference>
<organism evidence="7">
    <name type="scientific">Castellaniella ginsengisoli</name>
    <dbReference type="NCBI Taxonomy" id="546114"/>
    <lineage>
        <taxon>Bacteria</taxon>
        <taxon>Pseudomonadati</taxon>
        <taxon>Pseudomonadota</taxon>
        <taxon>Betaproteobacteria</taxon>
        <taxon>Burkholderiales</taxon>
        <taxon>Alcaligenaceae</taxon>
        <taxon>Castellaniella</taxon>
    </lineage>
</organism>
<dbReference type="CDD" id="cd04847">
    <property type="entry name" value="Peptidases_S8_Subtilisin_like_2"/>
    <property type="match status" value="1"/>
</dbReference>
<keyword evidence="3 5" id="KW-0378">Hydrolase</keyword>
<evidence type="ECO:0000259" key="6">
    <source>
        <dbReference type="Pfam" id="PF00082"/>
    </source>
</evidence>
<keyword evidence="2 5" id="KW-0645">Protease</keyword>
<dbReference type="PROSITE" id="PS51892">
    <property type="entry name" value="SUBTILASE"/>
    <property type="match status" value="1"/>
</dbReference>
<feature type="active site" description="Charge relay system" evidence="5">
    <location>
        <position position="262"/>
    </location>
</feature>
<dbReference type="InterPro" id="IPR036852">
    <property type="entry name" value="Peptidase_S8/S53_dom_sf"/>
</dbReference>
<accession>A0AB39CIX4</accession>
<evidence type="ECO:0000256" key="1">
    <source>
        <dbReference type="ARBA" id="ARBA00011073"/>
    </source>
</evidence>